<feature type="domain" description="TniQ" evidence="1">
    <location>
        <begin position="5"/>
        <end position="160"/>
    </location>
</feature>
<evidence type="ECO:0000313" key="2">
    <source>
        <dbReference type="EMBL" id="MFD1661385.1"/>
    </source>
</evidence>
<gene>
    <name evidence="2" type="ORF">ACFSL4_25075</name>
</gene>
<keyword evidence="3" id="KW-1185">Reference proteome</keyword>
<protein>
    <submittedName>
        <fullName evidence="2">TniQ family protein</fullName>
    </submittedName>
</protein>
<name>A0ABW4IVG2_9ACTN</name>
<comment type="caution">
    <text evidence="2">The sequence shown here is derived from an EMBL/GenBank/DDBJ whole genome shotgun (WGS) entry which is preliminary data.</text>
</comment>
<dbReference type="InterPro" id="IPR009492">
    <property type="entry name" value="TniQ"/>
</dbReference>
<dbReference type="RefSeq" id="WP_381087160.1">
    <property type="nucleotide sequence ID" value="NZ_JBHUDX010000074.1"/>
</dbReference>
<proteinExistence type="predicted"/>
<organism evidence="2 3">
    <name type="scientific">Streptomyces caeni</name>
    <dbReference type="NCBI Taxonomy" id="2307231"/>
    <lineage>
        <taxon>Bacteria</taxon>
        <taxon>Bacillati</taxon>
        <taxon>Actinomycetota</taxon>
        <taxon>Actinomycetes</taxon>
        <taxon>Kitasatosporales</taxon>
        <taxon>Streptomycetaceae</taxon>
        <taxon>Streptomyces</taxon>
    </lineage>
</organism>
<evidence type="ECO:0000259" key="1">
    <source>
        <dbReference type="Pfam" id="PF06527"/>
    </source>
</evidence>
<dbReference type="Proteomes" id="UP001597261">
    <property type="component" value="Unassembled WGS sequence"/>
</dbReference>
<reference evidence="3" key="1">
    <citation type="journal article" date="2019" name="Int. J. Syst. Evol. Microbiol.">
        <title>The Global Catalogue of Microorganisms (GCM) 10K type strain sequencing project: providing services to taxonomists for standard genome sequencing and annotation.</title>
        <authorList>
            <consortium name="The Broad Institute Genomics Platform"/>
            <consortium name="The Broad Institute Genome Sequencing Center for Infectious Disease"/>
            <person name="Wu L."/>
            <person name="Ma J."/>
        </authorList>
    </citation>
    <scope>NUCLEOTIDE SEQUENCE [LARGE SCALE GENOMIC DNA]</scope>
    <source>
        <strain evidence="3">CGMCC 1.12470</strain>
    </source>
</reference>
<dbReference type="Pfam" id="PF06527">
    <property type="entry name" value="TniQ"/>
    <property type="match status" value="1"/>
</dbReference>
<evidence type="ECO:0000313" key="3">
    <source>
        <dbReference type="Proteomes" id="UP001597261"/>
    </source>
</evidence>
<sequence>MRPLPRSLDPLPDETLTGFILRLAHRTGTTPGEITIRTGLAPHNRPGLPTRLPLGSLHHLNDEHVNTFADVTHLTPGEVTGLLLAPLGDRYGPLNPALTPRRTPARMIYDNPWVLTRSTRYCPPCLAGDRDAIQDTHGGAWQRLWRLPVVFLCLRHQALLQHECPGCGTPVHSVRTANANAIARLSDDALHPWQCRFPTRPTPQHQSEAACATDLTRLDPPSAEPDTVTMTVLLQLQQQLVDLLTAGGPETVMSAGAPVPAAHYFADLRATVAMVFRTWPVAREYASTPCLAAALDTEYISRIVQAEPLLNTPGKKKTSKPYTTPPIDSLATGAVLDIASQLLQAPDSSEARKRLTPLVQRLRDADRALSTYLRRPAWISQPLRAAVKDNWPAGEKLAA</sequence>
<accession>A0ABW4IVG2</accession>
<dbReference type="EMBL" id="JBHUDX010000074">
    <property type="protein sequence ID" value="MFD1661385.1"/>
    <property type="molecule type" value="Genomic_DNA"/>
</dbReference>